<gene>
    <name evidence="1" type="ORF">BXZ70DRAFT_952386</name>
</gene>
<dbReference type="OrthoDB" id="10645360at2759"/>
<comment type="caution">
    <text evidence="1">The sequence shown here is derived from an EMBL/GenBank/DDBJ whole genome shotgun (WGS) entry which is preliminary data.</text>
</comment>
<evidence type="ECO:0000313" key="1">
    <source>
        <dbReference type="EMBL" id="KAH8091819.1"/>
    </source>
</evidence>
<protein>
    <submittedName>
        <fullName evidence="1">Uncharacterized protein</fullName>
    </submittedName>
</protein>
<proteinExistence type="predicted"/>
<dbReference type="EMBL" id="JAEVFJ010000034">
    <property type="protein sequence ID" value="KAH8091819.1"/>
    <property type="molecule type" value="Genomic_DNA"/>
</dbReference>
<dbReference type="AlphaFoldDB" id="A0A8K0XM13"/>
<accession>A0A8K0XM13</accession>
<name>A0A8K0XM13_9AGAR</name>
<organism evidence="1 2">
    <name type="scientific">Cristinia sonorae</name>
    <dbReference type="NCBI Taxonomy" id="1940300"/>
    <lineage>
        <taxon>Eukaryota</taxon>
        <taxon>Fungi</taxon>
        <taxon>Dikarya</taxon>
        <taxon>Basidiomycota</taxon>
        <taxon>Agaricomycotina</taxon>
        <taxon>Agaricomycetes</taxon>
        <taxon>Agaricomycetidae</taxon>
        <taxon>Agaricales</taxon>
        <taxon>Pleurotineae</taxon>
        <taxon>Stephanosporaceae</taxon>
        <taxon>Cristinia</taxon>
    </lineage>
</organism>
<dbReference type="Proteomes" id="UP000813824">
    <property type="component" value="Unassembled WGS sequence"/>
</dbReference>
<reference evidence="1" key="1">
    <citation type="journal article" date="2021" name="New Phytol.">
        <title>Evolutionary innovations through gain and loss of genes in the ectomycorrhizal Boletales.</title>
        <authorList>
            <person name="Wu G."/>
            <person name="Miyauchi S."/>
            <person name="Morin E."/>
            <person name="Kuo A."/>
            <person name="Drula E."/>
            <person name="Varga T."/>
            <person name="Kohler A."/>
            <person name="Feng B."/>
            <person name="Cao Y."/>
            <person name="Lipzen A."/>
            <person name="Daum C."/>
            <person name="Hundley H."/>
            <person name="Pangilinan J."/>
            <person name="Johnson J."/>
            <person name="Barry K."/>
            <person name="LaButti K."/>
            <person name="Ng V."/>
            <person name="Ahrendt S."/>
            <person name="Min B."/>
            <person name="Choi I.G."/>
            <person name="Park H."/>
            <person name="Plett J.M."/>
            <person name="Magnuson J."/>
            <person name="Spatafora J.W."/>
            <person name="Nagy L.G."/>
            <person name="Henrissat B."/>
            <person name="Grigoriev I.V."/>
            <person name="Yang Z.L."/>
            <person name="Xu J."/>
            <person name="Martin F.M."/>
        </authorList>
    </citation>
    <scope>NUCLEOTIDE SEQUENCE</scope>
    <source>
        <strain evidence="1">KKN 215</strain>
    </source>
</reference>
<sequence length="309" mass="33856">MGALLSLLNISQHSSHDTNTYRLPAKSQETEALIDDIRSLRKAAAAIDDLFSLAAVELSNPPLLLRLRLLLHSQTRTTIARLLLQTKGCRQQFRDLLWDSREYAGEAQAVASDFVEVCSPRFQDSSISWELKLAELEDYIHAVGRQSESRKIFRGRLELLIYTVQSIAGELRAIFPDLARTMATTSGQLGDFNREGKPLSTDKSVLSGVLNALSASVKIPAALNKNNTVDITEFTLDDVRASGIAGPLSAISMISLGIHLDIENLRRRVSTSIQNTGVPPADAAQAVTAMVDIYTLLIPALRAYQVETV</sequence>
<keyword evidence="2" id="KW-1185">Reference proteome</keyword>
<evidence type="ECO:0000313" key="2">
    <source>
        <dbReference type="Proteomes" id="UP000813824"/>
    </source>
</evidence>